<dbReference type="NCBIfam" id="TIGR00611">
    <property type="entry name" value="recf"/>
    <property type="match status" value="1"/>
</dbReference>
<dbReference type="Pfam" id="PF02463">
    <property type="entry name" value="SMC_N"/>
    <property type="match status" value="1"/>
</dbReference>
<dbReference type="PROSITE" id="PS00618">
    <property type="entry name" value="RECF_2"/>
    <property type="match status" value="1"/>
</dbReference>
<evidence type="ECO:0000256" key="2">
    <source>
        <dbReference type="ARBA" id="ARBA00008016"/>
    </source>
</evidence>
<dbReference type="PROSITE" id="PS00617">
    <property type="entry name" value="RECF_1"/>
    <property type="match status" value="1"/>
</dbReference>
<keyword evidence="9 12" id="KW-0238">DNA-binding</keyword>
<evidence type="ECO:0000256" key="3">
    <source>
        <dbReference type="ARBA" id="ARBA00020170"/>
    </source>
</evidence>
<feature type="domain" description="RecF/RecN/SMC N-terminal" evidence="14">
    <location>
        <begin position="2"/>
        <end position="344"/>
    </location>
</feature>
<comment type="similarity">
    <text evidence="2 12 13">Belongs to the RecF family.</text>
</comment>
<name>A0A0R1MCV0_9LACO</name>
<keyword evidence="10 12" id="KW-0234">DNA repair</keyword>
<keyword evidence="6 12" id="KW-0547">Nucleotide-binding</keyword>
<dbReference type="PATRIC" id="fig|1423777.3.peg.648"/>
<dbReference type="STRING" id="1423777.FD46_GL000628"/>
<dbReference type="PANTHER" id="PTHR32182">
    <property type="entry name" value="DNA REPLICATION AND REPAIR PROTEIN RECF"/>
    <property type="match status" value="1"/>
</dbReference>
<accession>A0A0R1MCV0</accession>
<evidence type="ECO:0000256" key="6">
    <source>
        <dbReference type="ARBA" id="ARBA00022741"/>
    </source>
</evidence>
<evidence type="ECO:0000256" key="11">
    <source>
        <dbReference type="ARBA" id="ARBA00023236"/>
    </source>
</evidence>
<keyword evidence="7 12" id="KW-0227">DNA damage</keyword>
<dbReference type="EMBL" id="AZEH01000020">
    <property type="protein sequence ID" value="KRL05868.1"/>
    <property type="molecule type" value="Genomic_DNA"/>
</dbReference>
<dbReference type="Proteomes" id="UP000051686">
    <property type="component" value="Unassembled WGS sequence"/>
</dbReference>
<evidence type="ECO:0000313" key="15">
    <source>
        <dbReference type="EMBL" id="KRL05868.1"/>
    </source>
</evidence>
<protein>
    <recommendedName>
        <fullName evidence="3 12">DNA replication and repair protein RecF</fullName>
    </recommendedName>
</protein>
<dbReference type="CDD" id="cd03242">
    <property type="entry name" value="ABC_RecF"/>
    <property type="match status" value="1"/>
</dbReference>
<reference evidence="15 16" key="1">
    <citation type="journal article" date="2015" name="Genome Announc.">
        <title>Expanding the biotechnology potential of lactobacilli through comparative genomics of 213 strains and associated genera.</title>
        <authorList>
            <person name="Sun Z."/>
            <person name="Harris H.M."/>
            <person name="McCann A."/>
            <person name="Guo C."/>
            <person name="Argimon S."/>
            <person name="Zhang W."/>
            <person name="Yang X."/>
            <person name="Jeffery I.B."/>
            <person name="Cooney J.C."/>
            <person name="Kagawa T.F."/>
            <person name="Liu W."/>
            <person name="Song Y."/>
            <person name="Salvetti E."/>
            <person name="Wrobel A."/>
            <person name="Rasinkangas P."/>
            <person name="Parkhill J."/>
            <person name="Rea M.C."/>
            <person name="O'Sullivan O."/>
            <person name="Ritari J."/>
            <person name="Douillard F.P."/>
            <person name="Paul Ross R."/>
            <person name="Yang R."/>
            <person name="Briner A.E."/>
            <person name="Felis G.E."/>
            <person name="de Vos W.M."/>
            <person name="Barrangou R."/>
            <person name="Klaenhammer T.R."/>
            <person name="Caufield P.W."/>
            <person name="Cui Y."/>
            <person name="Zhang H."/>
            <person name="O'Toole P.W."/>
        </authorList>
    </citation>
    <scope>NUCLEOTIDE SEQUENCE [LARGE SCALE GENOMIC DNA]</scope>
    <source>
        <strain evidence="15 16">DSM 19972</strain>
    </source>
</reference>
<dbReference type="InterPro" id="IPR001238">
    <property type="entry name" value="DNA-binding_RecF"/>
</dbReference>
<dbReference type="GO" id="GO:0005524">
    <property type="term" value="F:ATP binding"/>
    <property type="evidence" value="ECO:0007669"/>
    <property type="project" value="UniProtKB-UniRule"/>
</dbReference>
<dbReference type="GO" id="GO:0000731">
    <property type="term" value="P:DNA synthesis involved in DNA repair"/>
    <property type="evidence" value="ECO:0007669"/>
    <property type="project" value="TreeGrafter"/>
</dbReference>
<dbReference type="RefSeq" id="WP_057895594.1">
    <property type="nucleotide sequence ID" value="NZ_AZEH01000020.1"/>
</dbReference>
<dbReference type="AlphaFoldDB" id="A0A0R1MCV0"/>
<dbReference type="GO" id="GO:0009432">
    <property type="term" value="P:SOS response"/>
    <property type="evidence" value="ECO:0007669"/>
    <property type="project" value="UniProtKB-UniRule"/>
</dbReference>
<keyword evidence="16" id="KW-1185">Reference proteome</keyword>
<dbReference type="GO" id="GO:0006302">
    <property type="term" value="P:double-strand break repair"/>
    <property type="evidence" value="ECO:0007669"/>
    <property type="project" value="TreeGrafter"/>
</dbReference>
<dbReference type="PANTHER" id="PTHR32182:SF0">
    <property type="entry name" value="DNA REPLICATION AND REPAIR PROTEIN RECF"/>
    <property type="match status" value="1"/>
</dbReference>
<dbReference type="Gene3D" id="3.40.50.300">
    <property type="entry name" value="P-loop containing nucleotide triphosphate hydrolases"/>
    <property type="match status" value="1"/>
</dbReference>
<evidence type="ECO:0000256" key="10">
    <source>
        <dbReference type="ARBA" id="ARBA00023204"/>
    </source>
</evidence>
<dbReference type="GO" id="GO:0006260">
    <property type="term" value="P:DNA replication"/>
    <property type="evidence" value="ECO:0007669"/>
    <property type="project" value="UniProtKB-UniRule"/>
</dbReference>
<evidence type="ECO:0000256" key="8">
    <source>
        <dbReference type="ARBA" id="ARBA00022840"/>
    </source>
</evidence>
<comment type="function">
    <text evidence="12 13">The RecF protein is involved in DNA metabolism; it is required for DNA replication and normal SOS inducibility. RecF binds preferentially to single-stranded, linear DNA. It also seems to bind ATP.</text>
</comment>
<evidence type="ECO:0000256" key="1">
    <source>
        <dbReference type="ARBA" id="ARBA00004496"/>
    </source>
</evidence>
<organism evidence="15 16">
    <name type="scientific">Liquorilactobacillus oeni DSM 19972</name>
    <dbReference type="NCBI Taxonomy" id="1423777"/>
    <lineage>
        <taxon>Bacteria</taxon>
        <taxon>Bacillati</taxon>
        <taxon>Bacillota</taxon>
        <taxon>Bacilli</taxon>
        <taxon>Lactobacillales</taxon>
        <taxon>Lactobacillaceae</taxon>
        <taxon>Liquorilactobacillus</taxon>
    </lineage>
</organism>
<dbReference type="SUPFAM" id="SSF52540">
    <property type="entry name" value="P-loop containing nucleoside triphosphate hydrolases"/>
    <property type="match status" value="1"/>
</dbReference>
<dbReference type="OrthoDB" id="9803889at2"/>
<keyword evidence="8 12" id="KW-0067">ATP-binding</keyword>
<evidence type="ECO:0000256" key="4">
    <source>
        <dbReference type="ARBA" id="ARBA00022490"/>
    </source>
</evidence>
<dbReference type="FunFam" id="1.20.1050.90:FF:000002">
    <property type="entry name" value="DNA replication and repair protein RecF"/>
    <property type="match status" value="1"/>
</dbReference>
<gene>
    <name evidence="12" type="primary">recF</name>
    <name evidence="15" type="ORF">FD46_GL000628</name>
</gene>
<dbReference type="GO" id="GO:0005737">
    <property type="term" value="C:cytoplasm"/>
    <property type="evidence" value="ECO:0007669"/>
    <property type="project" value="UniProtKB-SubCell"/>
</dbReference>
<dbReference type="HAMAP" id="MF_00365">
    <property type="entry name" value="RecF"/>
    <property type="match status" value="1"/>
</dbReference>
<proteinExistence type="inferred from homology"/>
<evidence type="ECO:0000256" key="13">
    <source>
        <dbReference type="RuleBase" id="RU000578"/>
    </source>
</evidence>
<comment type="caution">
    <text evidence="15">The sequence shown here is derived from an EMBL/GenBank/DDBJ whole genome shotgun (WGS) entry which is preliminary data.</text>
</comment>
<keyword evidence="4 12" id="KW-0963">Cytoplasm</keyword>
<sequence>MYLEKLELKQFRNYVETKLIFSPKINILIGENAQGKTNLLEAIYVLATARSHRTANDRELIEFKQESAALRGTLVRQTGKTKMELILSRKGKKAKLNFLEQAKLSQYIGQMNVILFAPEDLALVKGAPAVRRRFIDMEFGQIDAHYLYNLTQYRTILKQRNHYLKQLQLKQTADYMLLDVLSDQLAAFGAEIIAKRIVFLTGLEKYAQKLQEQITHTKEKLQFRYETSVAAAAQKSVEDLYSALKLLYKTNRKKEIIQGTTLYGPHRDDVLFLINQKNVHVYGSQGQQRTTALALKLAEIDLMKEETGEYPILLLDDVLSELDGSRQTQLLRTIQDKVQTFLTTPSISEITRKLIKDPEVFRIKHGEVSVQNE</sequence>
<keyword evidence="5 12" id="KW-0235">DNA replication</keyword>
<dbReference type="InterPro" id="IPR027417">
    <property type="entry name" value="P-loop_NTPase"/>
</dbReference>
<evidence type="ECO:0000256" key="7">
    <source>
        <dbReference type="ARBA" id="ARBA00022763"/>
    </source>
</evidence>
<dbReference type="Gene3D" id="1.20.1050.90">
    <property type="entry name" value="RecF/RecN/SMC, N-terminal domain"/>
    <property type="match status" value="1"/>
</dbReference>
<evidence type="ECO:0000256" key="12">
    <source>
        <dbReference type="HAMAP-Rule" id="MF_00365"/>
    </source>
</evidence>
<keyword evidence="11 12" id="KW-0742">SOS response</keyword>
<dbReference type="GO" id="GO:0003697">
    <property type="term" value="F:single-stranded DNA binding"/>
    <property type="evidence" value="ECO:0007669"/>
    <property type="project" value="UniProtKB-UniRule"/>
</dbReference>
<comment type="subcellular location">
    <subcellularLocation>
        <location evidence="1 12 13">Cytoplasm</location>
    </subcellularLocation>
</comment>
<dbReference type="InterPro" id="IPR003395">
    <property type="entry name" value="RecF/RecN/SMC_N"/>
</dbReference>
<evidence type="ECO:0000259" key="14">
    <source>
        <dbReference type="Pfam" id="PF02463"/>
    </source>
</evidence>
<evidence type="ECO:0000256" key="5">
    <source>
        <dbReference type="ARBA" id="ARBA00022705"/>
    </source>
</evidence>
<evidence type="ECO:0000313" key="16">
    <source>
        <dbReference type="Proteomes" id="UP000051686"/>
    </source>
</evidence>
<feature type="binding site" evidence="12">
    <location>
        <begin position="30"/>
        <end position="37"/>
    </location>
    <ligand>
        <name>ATP</name>
        <dbReference type="ChEBI" id="CHEBI:30616"/>
    </ligand>
</feature>
<dbReference type="InterPro" id="IPR042174">
    <property type="entry name" value="RecF_2"/>
</dbReference>
<dbReference type="InterPro" id="IPR018078">
    <property type="entry name" value="DNA-binding_RecF_CS"/>
</dbReference>
<evidence type="ECO:0000256" key="9">
    <source>
        <dbReference type="ARBA" id="ARBA00023125"/>
    </source>
</evidence>